<organism evidence="2 3">
    <name type="scientific">Nocardioides dokdonensis FR1436</name>
    <dbReference type="NCBI Taxonomy" id="1300347"/>
    <lineage>
        <taxon>Bacteria</taxon>
        <taxon>Bacillati</taxon>
        <taxon>Actinomycetota</taxon>
        <taxon>Actinomycetes</taxon>
        <taxon>Propionibacteriales</taxon>
        <taxon>Nocardioidaceae</taxon>
        <taxon>Nocardioides</taxon>
    </lineage>
</organism>
<evidence type="ECO:0008006" key="4">
    <source>
        <dbReference type="Google" id="ProtNLM"/>
    </source>
</evidence>
<keyword evidence="1" id="KW-0732">Signal</keyword>
<gene>
    <name evidence="2" type="ORF">I601_0409</name>
</gene>
<dbReference type="KEGG" id="ndk:I601_0409"/>
<protein>
    <recommendedName>
        <fullName evidence="4">Lipoprotein</fullName>
    </recommendedName>
</protein>
<name>A0A1A9GH53_9ACTN</name>
<dbReference type="PROSITE" id="PS51257">
    <property type="entry name" value="PROKAR_LIPOPROTEIN"/>
    <property type="match status" value="1"/>
</dbReference>
<feature type="signal peptide" evidence="1">
    <location>
        <begin position="1"/>
        <end position="21"/>
    </location>
</feature>
<dbReference type="PATRIC" id="fig|1300347.3.peg.409"/>
<dbReference type="EMBL" id="CP015079">
    <property type="protein sequence ID" value="ANH36861.1"/>
    <property type="molecule type" value="Genomic_DNA"/>
</dbReference>
<reference evidence="2 3" key="1">
    <citation type="submission" date="2016-03" db="EMBL/GenBank/DDBJ databases">
        <title>Complete genome sequence of a soil Actinobacterium, Nocardioides dokdonensis FR1436.</title>
        <authorList>
            <person name="Kwon S.-K."/>
            <person name="Kim K."/>
            <person name="Kim J.F."/>
        </authorList>
    </citation>
    <scope>NUCLEOTIDE SEQUENCE [LARGE SCALE GENOMIC DNA]</scope>
    <source>
        <strain evidence="2 3">FR1436</strain>
    </source>
</reference>
<evidence type="ECO:0000256" key="1">
    <source>
        <dbReference type="SAM" id="SignalP"/>
    </source>
</evidence>
<dbReference type="AlphaFoldDB" id="A0A1A9GH53"/>
<dbReference type="RefSeq" id="WP_157519840.1">
    <property type="nucleotide sequence ID" value="NZ_CP015079.1"/>
</dbReference>
<sequence>MRRLGALLPLLPVLLLGPTLVGCGEESAGPSRAADSTASEPTVLRHRLVTATESGDGPDTHAVALEGTRALDAFVAGFSDGLAREVRSAATDLEVRDGEQLAGQVVAVGCDEPSGVEALAAEGGVVLEPGPVPSPGRQCLAAMTTVALVVLEEGVSLNAS</sequence>
<feature type="chain" id="PRO_5038356121" description="Lipoprotein" evidence="1">
    <location>
        <begin position="22"/>
        <end position="160"/>
    </location>
</feature>
<accession>A0A1A9GH53</accession>
<dbReference type="Proteomes" id="UP000077868">
    <property type="component" value="Chromosome"/>
</dbReference>
<evidence type="ECO:0000313" key="2">
    <source>
        <dbReference type="EMBL" id="ANH36861.1"/>
    </source>
</evidence>
<evidence type="ECO:0000313" key="3">
    <source>
        <dbReference type="Proteomes" id="UP000077868"/>
    </source>
</evidence>
<proteinExistence type="predicted"/>
<keyword evidence="3" id="KW-1185">Reference proteome</keyword>